<feature type="transmembrane region" description="Helical" evidence="1">
    <location>
        <begin position="51"/>
        <end position="70"/>
    </location>
</feature>
<evidence type="ECO:0000256" key="1">
    <source>
        <dbReference type="SAM" id="Phobius"/>
    </source>
</evidence>
<feature type="transmembrane region" description="Helical" evidence="1">
    <location>
        <begin position="310"/>
        <end position="330"/>
    </location>
</feature>
<dbReference type="AlphaFoldDB" id="A0A8F4PN37"/>
<sequence>MIRYFFNLYKESLYGKRLFIFLVVSCLYFSLGMNVSMTPDIWVLVQFQSSFYYFFIFFPIYGVFFYPIFLKKNSFVLVRSITKKRYIISKIVNIFLFNSFIIGLIFLMIKIISLLFLDSDVTVDPSQNISMFGSNLLTIFNDYGQSTIAIVIYTIVGFSVLISLLVLLGEMVGKTISHVLYVIMYALIVWSSRPSFADLISNDIYDLLKMYSYIILPVDTLAEYDLSLVSYFFVKWGILLLLLCSILFIYAANDHAFSYSFFDKLFISKRIVLASFFFLVGYMGFFYLYSSDISKLFSLYSYGYFYPPNLIWLMVYFLFIPFVLSIRFSQLEEGISFLVVRCRSLNHWRKTCLTTVLKSVCLYLAVIFIFVFSLLNLSNDISNEIILKNIALNFFEVIFITLTYLLVYVNSKSTIISFIFCLSGYLAITIPLDFVKWLPFALSSSTRVNEIGFSTVTIIFLVIILIEICLILYSGKVKTKFGRADRIV</sequence>
<keyword evidence="1" id="KW-1133">Transmembrane helix</keyword>
<keyword evidence="1" id="KW-0812">Transmembrane</keyword>
<feature type="transmembrane region" description="Helical" evidence="1">
    <location>
        <begin position="175"/>
        <end position="192"/>
    </location>
</feature>
<feature type="transmembrane region" description="Helical" evidence="1">
    <location>
        <begin position="228"/>
        <end position="250"/>
    </location>
</feature>
<reference evidence="2" key="1">
    <citation type="journal article" date="2020" name="Microorganisms">
        <title>Detection of Oxazolidinone Resistance Genes and Characterization of Genetic Environments in Enterococci of Swine Origin, Italy.</title>
        <authorList>
            <person name="Fioriti S."/>
            <person name="Morroni G."/>
            <person name="Coccitto S.N."/>
            <person name="Brenciani A."/>
            <person name="Antonelli A."/>
            <person name="Di Pilato V."/>
            <person name="Baccani I."/>
            <person name="Pollini S."/>
            <person name="Cucco L."/>
            <person name="Morelli A."/>
            <person name="Paniccia M."/>
            <person name="Magistrali C.F."/>
            <person name="Rossolini G.M."/>
            <person name="Giovanetti E."/>
        </authorList>
    </citation>
    <scope>NUCLEOTIDE SEQUENCE</scope>
    <source>
        <strain evidence="2">S155</strain>
    </source>
</reference>
<feature type="transmembrane region" description="Helical" evidence="1">
    <location>
        <begin position="12"/>
        <end position="31"/>
    </location>
</feature>
<organism evidence="2">
    <name type="scientific">Enterococcus thailandicus</name>
    <dbReference type="NCBI Taxonomy" id="417368"/>
    <lineage>
        <taxon>Bacteria</taxon>
        <taxon>Bacillati</taxon>
        <taxon>Bacillota</taxon>
        <taxon>Bacilli</taxon>
        <taxon>Lactobacillales</taxon>
        <taxon>Enterococcaceae</taxon>
        <taxon>Enterococcus</taxon>
    </lineage>
</organism>
<feature type="transmembrane region" description="Helical" evidence="1">
    <location>
        <begin position="414"/>
        <end position="432"/>
    </location>
</feature>
<protein>
    <submittedName>
        <fullName evidence="2">Uncharacterized protein</fullName>
    </submittedName>
</protein>
<feature type="transmembrane region" description="Helical" evidence="1">
    <location>
        <begin position="351"/>
        <end position="374"/>
    </location>
</feature>
<dbReference type="EMBL" id="MT723949">
    <property type="protein sequence ID" value="QXF68966.1"/>
    <property type="molecule type" value="Genomic_DNA"/>
</dbReference>
<feature type="transmembrane region" description="Helical" evidence="1">
    <location>
        <begin position="452"/>
        <end position="473"/>
    </location>
</feature>
<accession>A0A8F4PN37</accession>
<feature type="transmembrane region" description="Helical" evidence="1">
    <location>
        <begin position="91"/>
        <end position="117"/>
    </location>
</feature>
<keyword evidence="1" id="KW-0472">Membrane</keyword>
<name>A0A8F4PN37_ENTTH</name>
<proteinExistence type="predicted"/>
<evidence type="ECO:0000313" key="2">
    <source>
        <dbReference type="EMBL" id="QXF68966.1"/>
    </source>
</evidence>
<feature type="transmembrane region" description="Helical" evidence="1">
    <location>
        <begin position="147"/>
        <end position="168"/>
    </location>
</feature>
<feature type="transmembrane region" description="Helical" evidence="1">
    <location>
        <begin position="271"/>
        <end position="290"/>
    </location>
</feature>
<feature type="transmembrane region" description="Helical" evidence="1">
    <location>
        <begin position="386"/>
        <end position="407"/>
    </location>
</feature>